<dbReference type="PANTHER" id="PTHR16155">
    <property type="entry name" value="DED DOMAIN-CONTAINING PROTEIN"/>
    <property type="match status" value="1"/>
</dbReference>
<comment type="caution">
    <text evidence="3">The sequence shown here is derived from an EMBL/GenBank/DDBJ whole genome shotgun (WGS) entry which is preliminary data.</text>
</comment>
<sequence length="1600" mass="184059">MDDRLTLEEWDESHVSCWLKSIHIKNEYIQRLFNEEVTGPVLKEINEDFLKKIGMKEGQIQLLTKKRDELVLQCTYTDTGVGLGNSVQLVSKVPHDSQSPNTSAVGKDAAASVLTHATAKDKSHDNATDYPSTSQKSVNDSETEIQGSQNVSKKKEKETVQTTKEVIKKTICTERNAEENFISSEFRTFGSEILHFTYVKNRILQPETGIIDLITPCHEYKSFATASGLDRTRIQAKFAYEVLRFGSACMNGRTNGTIHFGVMDSVENKGWKHGQIVGIPVREKDIYVDALDYIERCFKSSSEQNAARLCIRPPKFIEVIEKDSQEQSFVIEVDIEPSFGIVKGKVFQVSLPKFNENSNKVSLEKKTYYQRVGTKSEPVKDEENVAFIQELQEKDARRKQAESKTTLFVEAQEDLGRKLSVLLTNGKKYMDDSLWYILVTNKCEMKDLQNITFLMCMKKIFCVFDFDADSELSGLCLKYKDHHATILHSLKSYTNESGMSTSELKKHLNLFAQTSWIFCNGRTNYPGDDQYCDENTWVKTKKKYLKKAVSFICNEILPKGSFIVLFLLLSPVEKPIVDTFHEFYAEMSGMDDIICISESKENYAKWASLAQASCNTEIIDQRSIVGMKLSHIDATVQNMLPFLTAPSRRLPVSTKGVCILATPKEERMFSLEILCVDECDSTKLDLLSQEKILEIESTFYRGGKVSWKNFWLADKKKCGEVIEREACSEVDKILHGILHENTVKLPVARIKIAHQPGSGGSTVARQVLWKRRKDLRCAVVKSSCPITTVCQHAVKLREYEEKDSHQCLPVLLLVEDCDEEYFDDLKHELADAMVCKKMNHSKPCFILMSCKRANDPENMCKASPLETVAVTHKLKGVEKSLFANKAEILRRQFEPEFIITFVLMSEEFNEQYVRDFVVNVLKGIDHSSPVTRLMRYVALLNFYVQNSYISLSHCEAFLGLGAHTEDYQNWIRQHHFKACLSDQAKLIFIEITEPTTWISSIHIIHPLVAKEILQQLSGSRPQSQIAADLLEERVLLEHRFGKDDFLKFIRDLFLRRYKKSRGDSVDSFFSPLIEHICDIEKNCEKAIDLLKAAYERFGKDPFFAQQLARLNYSHEKFGDAKKWAEQAKLHSPDDSYILDTEGQVYKKWFNVVMDKNKGEHKSEEVFQLIELALKAMECFRASENAAKSDLDSINNSAYFSEVDVGCRLLQLLSSLEVFQSNKENENVNLIRYLLTDYIPEEILKPWFKFHSHLKGLHDNIYRALECISEDLSYFQFDKNEDDQPHKKGEEHVYSPRKWLARKTEAFAKFFCSKHLLNDDSLELKNPALVSRLVRHMNIYRHGGGSVTTIFSLLSDLKDQRSARKLEEIINLYPKDVQKERLEDAELVNYIMCHIALCCVSPNSPQILPFQKLRHLSSKYFRHRKTYPPSAYLLLSLLYWPDDLEDQEPSQEKDDILTSALQTMRRLHEIKIKNIPVRKKRTNVLFFLSKGSGIHKIVHRSKMEKLIAGPLNERRMKWQNEELWEMDMIHQLLKPVPGWTEDGKVFARGHCKKTKISIVPLNFSSVPQGNENVTFYLGFSFTGLVAYNIQVTKLERTLKHL</sequence>
<dbReference type="Proteomes" id="UP001066276">
    <property type="component" value="Chromosome 7"/>
</dbReference>
<protein>
    <recommendedName>
        <fullName evidence="2">SAM domain-containing protein</fullName>
    </recommendedName>
</protein>
<dbReference type="FunFam" id="1.10.150.50:FF:000126">
    <property type="entry name" value="Zmp:0000000735"/>
    <property type="match status" value="1"/>
</dbReference>
<name>A0AAV7PNF0_PLEWA</name>
<dbReference type="InterPro" id="IPR013761">
    <property type="entry name" value="SAM/pointed_sf"/>
</dbReference>
<feature type="region of interest" description="Disordered" evidence="1">
    <location>
        <begin position="118"/>
        <end position="160"/>
    </location>
</feature>
<feature type="domain" description="SAM" evidence="2">
    <location>
        <begin position="10"/>
        <end position="55"/>
    </location>
</feature>
<keyword evidence="4" id="KW-1185">Reference proteome</keyword>
<evidence type="ECO:0000313" key="3">
    <source>
        <dbReference type="EMBL" id="KAJ1129600.1"/>
    </source>
</evidence>
<evidence type="ECO:0000259" key="2">
    <source>
        <dbReference type="PROSITE" id="PS50105"/>
    </source>
</evidence>
<dbReference type="InterPro" id="IPR001660">
    <property type="entry name" value="SAM"/>
</dbReference>
<accession>A0AAV7PNF0</accession>
<organism evidence="3 4">
    <name type="scientific">Pleurodeles waltl</name>
    <name type="common">Iberian ribbed newt</name>
    <dbReference type="NCBI Taxonomy" id="8319"/>
    <lineage>
        <taxon>Eukaryota</taxon>
        <taxon>Metazoa</taxon>
        <taxon>Chordata</taxon>
        <taxon>Craniata</taxon>
        <taxon>Vertebrata</taxon>
        <taxon>Euteleostomi</taxon>
        <taxon>Amphibia</taxon>
        <taxon>Batrachia</taxon>
        <taxon>Caudata</taxon>
        <taxon>Salamandroidea</taxon>
        <taxon>Salamandridae</taxon>
        <taxon>Pleurodelinae</taxon>
        <taxon>Pleurodeles</taxon>
    </lineage>
</organism>
<evidence type="ECO:0000313" key="4">
    <source>
        <dbReference type="Proteomes" id="UP001066276"/>
    </source>
</evidence>
<dbReference type="InterPro" id="IPR011990">
    <property type="entry name" value="TPR-like_helical_dom_sf"/>
</dbReference>
<dbReference type="SUPFAM" id="SSF47769">
    <property type="entry name" value="SAM/Pointed domain"/>
    <property type="match status" value="1"/>
</dbReference>
<dbReference type="PANTHER" id="PTHR16155:SF3">
    <property type="entry name" value="STERILE ALPHA MOTIF DOMAIN-CONTAINING PROTEIN 9-LIKE"/>
    <property type="match status" value="1"/>
</dbReference>
<dbReference type="EMBL" id="JANPWB010000011">
    <property type="protein sequence ID" value="KAJ1129600.1"/>
    <property type="molecule type" value="Genomic_DNA"/>
</dbReference>
<feature type="compositionally biased region" description="Basic and acidic residues" evidence="1">
    <location>
        <begin position="118"/>
        <end position="127"/>
    </location>
</feature>
<dbReference type="Gene3D" id="1.10.150.50">
    <property type="entry name" value="Transcription Factor, Ets-1"/>
    <property type="match status" value="1"/>
</dbReference>
<feature type="compositionally biased region" description="Polar residues" evidence="1">
    <location>
        <begin position="129"/>
        <end position="151"/>
    </location>
</feature>
<proteinExistence type="predicted"/>
<dbReference type="SUPFAM" id="SSF48452">
    <property type="entry name" value="TPR-like"/>
    <property type="match status" value="1"/>
</dbReference>
<dbReference type="GO" id="GO:0005737">
    <property type="term" value="C:cytoplasm"/>
    <property type="evidence" value="ECO:0007669"/>
    <property type="project" value="TreeGrafter"/>
</dbReference>
<evidence type="ECO:0000256" key="1">
    <source>
        <dbReference type="SAM" id="MobiDB-lite"/>
    </source>
</evidence>
<dbReference type="PROSITE" id="PS50105">
    <property type="entry name" value="SAM_DOMAIN"/>
    <property type="match status" value="1"/>
</dbReference>
<gene>
    <name evidence="3" type="ORF">NDU88_007967</name>
</gene>
<reference evidence="3" key="1">
    <citation type="journal article" date="2022" name="bioRxiv">
        <title>Sequencing and chromosome-scale assembly of the giantPleurodeles waltlgenome.</title>
        <authorList>
            <person name="Brown T."/>
            <person name="Elewa A."/>
            <person name="Iarovenko S."/>
            <person name="Subramanian E."/>
            <person name="Araus A.J."/>
            <person name="Petzold A."/>
            <person name="Susuki M."/>
            <person name="Suzuki K.-i.T."/>
            <person name="Hayashi T."/>
            <person name="Toyoda A."/>
            <person name="Oliveira C."/>
            <person name="Osipova E."/>
            <person name="Leigh N.D."/>
            <person name="Simon A."/>
            <person name="Yun M.H."/>
        </authorList>
    </citation>
    <scope>NUCLEOTIDE SEQUENCE</scope>
    <source>
        <strain evidence="3">20211129_DDA</strain>
        <tissue evidence="3">Liver</tissue>
    </source>
</reference>